<dbReference type="SUPFAM" id="SSF51658">
    <property type="entry name" value="Xylose isomerase-like"/>
    <property type="match status" value="1"/>
</dbReference>
<keyword evidence="1 3" id="KW-0413">Isomerase</keyword>
<dbReference type="Proteomes" id="UP000469523">
    <property type="component" value="Unassembled WGS sequence"/>
</dbReference>
<accession>A0A6N7XTF6</accession>
<feature type="domain" description="Xylose isomerase-like TIM barrel" evidence="2">
    <location>
        <begin position="50"/>
        <end position="245"/>
    </location>
</feature>
<dbReference type="AlphaFoldDB" id="A0A6N7XTF6"/>
<dbReference type="GO" id="GO:0016853">
    <property type="term" value="F:isomerase activity"/>
    <property type="evidence" value="ECO:0007669"/>
    <property type="project" value="UniProtKB-KW"/>
</dbReference>
<dbReference type="InterPro" id="IPR036237">
    <property type="entry name" value="Xyl_isomerase-like_sf"/>
</dbReference>
<protein>
    <submittedName>
        <fullName evidence="3">Sugar phosphate isomerase/epimerase</fullName>
    </submittedName>
</protein>
<keyword evidence="4" id="KW-1185">Reference proteome</keyword>
<evidence type="ECO:0000313" key="3">
    <source>
        <dbReference type="EMBL" id="MSU00693.1"/>
    </source>
</evidence>
<name>A0A6N7XTF6_9FIRM</name>
<comment type="caution">
    <text evidence="3">The sequence shown here is derived from an EMBL/GenBank/DDBJ whole genome shotgun (WGS) entry which is preliminary data.</text>
</comment>
<dbReference type="PANTHER" id="PTHR43489:SF7">
    <property type="entry name" value="3-DEHYDRO-D-GULOSIDE 4-EPIMERASE-RELATED"/>
    <property type="match status" value="1"/>
</dbReference>
<reference evidence="3 4" key="1">
    <citation type="submission" date="2019-09" db="EMBL/GenBank/DDBJ databases">
        <title>In-depth cultivation of the pig gut microbiome towards novel bacterial diversity and tailored functional studies.</title>
        <authorList>
            <person name="Wylensek D."/>
            <person name="Hitch T.C.A."/>
            <person name="Clavel T."/>
        </authorList>
    </citation>
    <scope>NUCLEOTIDE SEQUENCE [LARGE SCALE GENOMIC DNA]</scope>
    <source>
        <strain evidence="3 4">WCA3-693-APC-4?</strain>
    </source>
</reference>
<dbReference type="Pfam" id="PF01261">
    <property type="entry name" value="AP_endonuc_2"/>
    <property type="match status" value="1"/>
</dbReference>
<evidence type="ECO:0000259" key="2">
    <source>
        <dbReference type="Pfam" id="PF01261"/>
    </source>
</evidence>
<dbReference type="InterPro" id="IPR013022">
    <property type="entry name" value="Xyl_isomerase-like_TIM-brl"/>
</dbReference>
<organism evidence="3 4">
    <name type="scientific">Tissierella pigra</name>
    <dbReference type="NCBI Taxonomy" id="2607614"/>
    <lineage>
        <taxon>Bacteria</taxon>
        <taxon>Bacillati</taxon>
        <taxon>Bacillota</taxon>
        <taxon>Tissierellia</taxon>
        <taxon>Tissierellales</taxon>
        <taxon>Tissierellaceae</taxon>
        <taxon>Tissierella</taxon>
    </lineage>
</organism>
<dbReference type="Gene3D" id="3.20.20.150">
    <property type="entry name" value="Divalent-metal-dependent TIM barrel enzymes"/>
    <property type="match status" value="1"/>
</dbReference>
<dbReference type="InterPro" id="IPR050417">
    <property type="entry name" value="Sugar_Epim/Isomerase"/>
</dbReference>
<sequence>MSEYMKRKILKTISTIDSLNMEEIEKLNIGIEIQDFTEPNLSLNEINMIIHRYKAKLKEFKNIKALHGPFLDLKPSSPDKLIREVSYNRYLYTINAAKELNIDYLIFHSQINPYLNQPSIRKLNNIQSREFWEAILKEVPDYKGIILLENIFEETPSMLKELIETINLPNVKINLDIGHANLGKVTLEEWIKELKDYIFYIHIHSNDGLYDNHQAPTLGEIKELYYLLDKYNINPVLSLEYNVDSLEEEIKKYR</sequence>
<evidence type="ECO:0000256" key="1">
    <source>
        <dbReference type="ARBA" id="ARBA00023235"/>
    </source>
</evidence>
<gene>
    <name evidence="3" type="ORF">FYJ83_04320</name>
</gene>
<proteinExistence type="predicted"/>
<evidence type="ECO:0000313" key="4">
    <source>
        <dbReference type="Proteomes" id="UP000469523"/>
    </source>
</evidence>
<dbReference type="EMBL" id="VUNQ01000006">
    <property type="protein sequence ID" value="MSU00693.1"/>
    <property type="molecule type" value="Genomic_DNA"/>
</dbReference>
<dbReference type="PANTHER" id="PTHR43489">
    <property type="entry name" value="ISOMERASE"/>
    <property type="match status" value="1"/>
</dbReference>